<comment type="caution">
    <text evidence="9">The sequence shown here is derived from an EMBL/GenBank/DDBJ whole genome shotgun (WGS) entry which is preliminary data.</text>
</comment>
<feature type="transmembrane region" description="Helical" evidence="7">
    <location>
        <begin position="144"/>
        <end position="164"/>
    </location>
</feature>
<evidence type="ECO:0000256" key="3">
    <source>
        <dbReference type="ARBA" id="ARBA00022475"/>
    </source>
</evidence>
<evidence type="ECO:0000256" key="6">
    <source>
        <dbReference type="ARBA" id="ARBA00023136"/>
    </source>
</evidence>
<comment type="subcellular location">
    <subcellularLocation>
        <location evidence="1 7">Cell membrane</location>
        <topology evidence="1 7">Multi-pass membrane protein</topology>
    </subcellularLocation>
</comment>
<dbReference type="SUPFAM" id="SSF161098">
    <property type="entry name" value="MetI-like"/>
    <property type="match status" value="1"/>
</dbReference>
<keyword evidence="5 7" id="KW-1133">Transmembrane helix</keyword>
<feature type="transmembrane region" description="Helical" evidence="7">
    <location>
        <begin position="112"/>
        <end position="132"/>
    </location>
</feature>
<dbReference type="Pfam" id="PF00528">
    <property type="entry name" value="BPD_transp_1"/>
    <property type="match status" value="1"/>
</dbReference>
<reference evidence="9 10" key="1">
    <citation type="submission" date="2016-05" db="EMBL/GenBank/DDBJ databases">
        <title>Paenibacillus sp. 1ZS3-15 nov., isolated from the rhizosphere soil.</title>
        <authorList>
            <person name="Zhang X.X."/>
            <person name="Zhang J."/>
        </authorList>
    </citation>
    <scope>NUCLEOTIDE SEQUENCE [LARGE SCALE GENOMIC DNA]</scope>
    <source>
        <strain evidence="9 10">1ZS3-15</strain>
    </source>
</reference>
<dbReference type="STRING" id="1850517.A8708_08720"/>
<keyword evidence="6 7" id="KW-0472">Membrane</keyword>
<dbReference type="InterPro" id="IPR000515">
    <property type="entry name" value="MetI-like"/>
</dbReference>
<dbReference type="Proteomes" id="UP000078454">
    <property type="component" value="Unassembled WGS sequence"/>
</dbReference>
<comment type="similarity">
    <text evidence="7">Belongs to the binding-protein-dependent transport system permease family.</text>
</comment>
<keyword evidence="10" id="KW-1185">Reference proteome</keyword>
<feature type="transmembrane region" description="Helical" evidence="7">
    <location>
        <begin position="185"/>
        <end position="208"/>
    </location>
</feature>
<dbReference type="InterPro" id="IPR035906">
    <property type="entry name" value="MetI-like_sf"/>
</dbReference>
<evidence type="ECO:0000256" key="2">
    <source>
        <dbReference type="ARBA" id="ARBA00022448"/>
    </source>
</evidence>
<feature type="domain" description="ABC transmembrane type-1" evidence="8">
    <location>
        <begin position="77"/>
        <end position="277"/>
    </location>
</feature>
<dbReference type="PANTHER" id="PTHR43744">
    <property type="entry name" value="ABC TRANSPORTER PERMEASE PROTEIN MG189-RELATED-RELATED"/>
    <property type="match status" value="1"/>
</dbReference>
<gene>
    <name evidence="9" type="ORF">A8708_08720</name>
</gene>
<dbReference type="GO" id="GO:0005886">
    <property type="term" value="C:plasma membrane"/>
    <property type="evidence" value="ECO:0007669"/>
    <property type="project" value="UniProtKB-SubCell"/>
</dbReference>
<proteinExistence type="inferred from homology"/>
<dbReference type="GO" id="GO:0055085">
    <property type="term" value="P:transmembrane transport"/>
    <property type="evidence" value="ECO:0007669"/>
    <property type="project" value="InterPro"/>
</dbReference>
<dbReference type="AlphaFoldDB" id="A0A198AP94"/>
<sequence>MSNNKSALNKPSPISMLNPIGLIVISLIMVLPILNIIAQSFSGPVALSAGKVVLWPVQFTVDNYITVLKQIAIWRAFSISVMITVCGTLIALIMTASLAYPLSRNEYRERKYVLLLVLITMIFHAPLIPNYLLVRNLGLLDSLWALMLPGAISAFNLFVMRSFFLSIPNELIESARIDGAGEVRTIWSIILPLSKPAMATMSIIYSVALWNNYSNALYYINNRALFPLQVKLREFVVTDSSDLANTAGDIANLSPEGLKMAVIVIATIPIMLVYPFLQKHFIKGMLIGSIKS</sequence>
<evidence type="ECO:0000256" key="5">
    <source>
        <dbReference type="ARBA" id="ARBA00022989"/>
    </source>
</evidence>
<evidence type="ECO:0000256" key="1">
    <source>
        <dbReference type="ARBA" id="ARBA00004651"/>
    </source>
</evidence>
<evidence type="ECO:0000313" key="9">
    <source>
        <dbReference type="EMBL" id="OAS22708.1"/>
    </source>
</evidence>
<dbReference type="EMBL" id="LYPB01000044">
    <property type="protein sequence ID" value="OAS22708.1"/>
    <property type="molecule type" value="Genomic_DNA"/>
</dbReference>
<feature type="transmembrane region" description="Helical" evidence="7">
    <location>
        <begin position="72"/>
        <end position="100"/>
    </location>
</feature>
<feature type="transmembrane region" description="Helical" evidence="7">
    <location>
        <begin position="20"/>
        <end position="38"/>
    </location>
</feature>
<evidence type="ECO:0000313" key="10">
    <source>
        <dbReference type="Proteomes" id="UP000078454"/>
    </source>
</evidence>
<keyword evidence="4 7" id="KW-0812">Transmembrane</keyword>
<organism evidence="9 10">
    <name type="scientific">Paenibacillus oryzisoli</name>
    <dbReference type="NCBI Taxonomy" id="1850517"/>
    <lineage>
        <taxon>Bacteria</taxon>
        <taxon>Bacillati</taxon>
        <taxon>Bacillota</taxon>
        <taxon>Bacilli</taxon>
        <taxon>Bacillales</taxon>
        <taxon>Paenibacillaceae</taxon>
        <taxon>Paenibacillus</taxon>
    </lineage>
</organism>
<evidence type="ECO:0000256" key="4">
    <source>
        <dbReference type="ARBA" id="ARBA00022692"/>
    </source>
</evidence>
<evidence type="ECO:0000259" key="8">
    <source>
        <dbReference type="PROSITE" id="PS50928"/>
    </source>
</evidence>
<feature type="transmembrane region" description="Helical" evidence="7">
    <location>
        <begin position="258"/>
        <end position="277"/>
    </location>
</feature>
<evidence type="ECO:0000256" key="7">
    <source>
        <dbReference type="RuleBase" id="RU363032"/>
    </source>
</evidence>
<keyword evidence="3" id="KW-1003">Cell membrane</keyword>
<dbReference type="CDD" id="cd06261">
    <property type="entry name" value="TM_PBP2"/>
    <property type="match status" value="1"/>
</dbReference>
<accession>A0A198AP94</accession>
<dbReference type="Gene3D" id="1.10.3720.10">
    <property type="entry name" value="MetI-like"/>
    <property type="match status" value="1"/>
</dbReference>
<protein>
    <submittedName>
        <fullName evidence="9">ABC transporter permease</fullName>
    </submittedName>
</protein>
<dbReference type="OrthoDB" id="9810086at2"/>
<name>A0A198AP94_9BACL</name>
<keyword evidence="2 7" id="KW-0813">Transport</keyword>
<dbReference type="PROSITE" id="PS50928">
    <property type="entry name" value="ABC_TM1"/>
    <property type="match status" value="1"/>
</dbReference>
<dbReference type="RefSeq" id="WP_068662048.1">
    <property type="nucleotide sequence ID" value="NZ_LYPB01000044.1"/>
</dbReference>
<dbReference type="PANTHER" id="PTHR43744:SF9">
    <property type="entry name" value="POLYGALACTURONAN_RHAMNOGALACTURONAN TRANSPORT SYSTEM PERMEASE PROTEIN YTCP"/>
    <property type="match status" value="1"/>
</dbReference>